<reference evidence="11 12" key="1">
    <citation type="submission" date="2024-01" db="EMBL/GenBank/DDBJ databases">
        <title>Genomic insights into the taxonomy and metabolism of the cyanobacterium Pannus brasiliensis CCIBt3594.</title>
        <authorList>
            <person name="Machado M."/>
            <person name="Botero N.B."/>
            <person name="Andreote A.P.D."/>
            <person name="Feitosa A.M.T."/>
            <person name="Popin R."/>
            <person name="Sivonen K."/>
            <person name="Fiore M.F."/>
        </authorList>
    </citation>
    <scope>NUCLEOTIDE SEQUENCE [LARGE SCALE GENOMIC DNA]</scope>
    <source>
        <strain evidence="11 12">CCIBt3594</strain>
    </source>
</reference>
<dbReference type="SUPFAM" id="SSF52540">
    <property type="entry name" value="P-loop containing nucleoside triphosphate hydrolases"/>
    <property type="match status" value="1"/>
</dbReference>
<dbReference type="AlphaFoldDB" id="A0AAW9QEV6"/>
<dbReference type="EMBL" id="JBAFSM010000005">
    <property type="protein sequence ID" value="MEG3436337.1"/>
    <property type="molecule type" value="Genomic_DNA"/>
</dbReference>
<dbReference type="NCBIfam" id="TIGR00150">
    <property type="entry name" value="T6A_YjeE"/>
    <property type="match status" value="1"/>
</dbReference>
<dbReference type="GO" id="GO:0005524">
    <property type="term" value="F:ATP binding"/>
    <property type="evidence" value="ECO:0007669"/>
    <property type="project" value="UniProtKB-KW"/>
</dbReference>
<gene>
    <name evidence="11" type="primary">tsaE</name>
    <name evidence="11" type="ORF">V0288_04325</name>
</gene>
<evidence type="ECO:0000256" key="5">
    <source>
        <dbReference type="ARBA" id="ARBA00022694"/>
    </source>
</evidence>
<evidence type="ECO:0000256" key="6">
    <source>
        <dbReference type="ARBA" id="ARBA00022723"/>
    </source>
</evidence>
<keyword evidence="9" id="KW-0460">Magnesium</keyword>
<evidence type="ECO:0000313" key="12">
    <source>
        <dbReference type="Proteomes" id="UP001328733"/>
    </source>
</evidence>
<dbReference type="GO" id="GO:0002949">
    <property type="term" value="P:tRNA threonylcarbamoyladenosine modification"/>
    <property type="evidence" value="ECO:0007669"/>
    <property type="project" value="InterPro"/>
</dbReference>
<keyword evidence="4" id="KW-0963">Cytoplasm</keyword>
<keyword evidence="12" id="KW-1185">Reference proteome</keyword>
<dbReference type="Gene3D" id="3.40.50.300">
    <property type="entry name" value="P-loop containing nucleotide triphosphate hydrolases"/>
    <property type="match status" value="1"/>
</dbReference>
<evidence type="ECO:0000256" key="9">
    <source>
        <dbReference type="ARBA" id="ARBA00022842"/>
    </source>
</evidence>
<keyword evidence="5" id="KW-0819">tRNA processing</keyword>
<dbReference type="GO" id="GO:0046872">
    <property type="term" value="F:metal ion binding"/>
    <property type="evidence" value="ECO:0007669"/>
    <property type="project" value="UniProtKB-KW"/>
</dbReference>
<evidence type="ECO:0000256" key="8">
    <source>
        <dbReference type="ARBA" id="ARBA00022840"/>
    </source>
</evidence>
<comment type="caution">
    <text evidence="11">The sequence shown here is derived from an EMBL/GenBank/DDBJ whole genome shotgun (WGS) entry which is preliminary data.</text>
</comment>
<evidence type="ECO:0000256" key="4">
    <source>
        <dbReference type="ARBA" id="ARBA00022490"/>
    </source>
</evidence>
<proteinExistence type="inferred from homology"/>
<accession>A0AAW9QEV6</accession>
<comment type="subcellular location">
    <subcellularLocation>
        <location evidence="1">Cytoplasm</location>
    </subcellularLocation>
</comment>
<name>A0AAW9QEV6_9CHRO</name>
<evidence type="ECO:0000256" key="1">
    <source>
        <dbReference type="ARBA" id="ARBA00004496"/>
    </source>
</evidence>
<comment type="similarity">
    <text evidence="2">Belongs to the TsaE family.</text>
</comment>
<evidence type="ECO:0000313" key="11">
    <source>
        <dbReference type="EMBL" id="MEG3436337.1"/>
    </source>
</evidence>
<keyword evidence="8" id="KW-0067">ATP-binding</keyword>
<dbReference type="GO" id="GO:0005737">
    <property type="term" value="C:cytoplasm"/>
    <property type="evidence" value="ECO:0007669"/>
    <property type="project" value="UniProtKB-SubCell"/>
</dbReference>
<organism evidence="11 12">
    <name type="scientific">Pannus brasiliensis CCIBt3594</name>
    <dbReference type="NCBI Taxonomy" id="1427578"/>
    <lineage>
        <taxon>Bacteria</taxon>
        <taxon>Bacillati</taxon>
        <taxon>Cyanobacteriota</taxon>
        <taxon>Cyanophyceae</taxon>
        <taxon>Oscillatoriophycideae</taxon>
        <taxon>Chroococcales</taxon>
        <taxon>Microcystaceae</taxon>
        <taxon>Pannus</taxon>
    </lineage>
</organism>
<dbReference type="PANTHER" id="PTHR33540">
    <property type="entry name" value="TRNA THREONYLCARBAMOYLADENOSINE BIOSYNTHESIS PROTEIN TSAE"/>
    <property type="match status" value="1"/>
</dbReference>
<sequence>MLDRFSETVLDLPDPSATLAFGRSLGKTLEPGSVILLRGDLGAGKTTLVQGIGEGLGITEAIASPTFTLINEYTEGRIPLYHLDLYRLEGTDIDSLYLENYWEGIEVAPGIVAIEWSERLPYDPPRYLEITLTDTGEGRRAIVRPKK</sequence>
<keyword evidence="6" id="KW-0479">Metal-binding</keyword>
<dbReference type="PANTHER" id="PTHR33540:SF2">
    <property type="entry name" value="TRNA THREONYLCARBAMOYLADENOSINE BIOSYNTHESIS PROTEIN TSAE"/>
    <property type="match status" value="1"/>
</dbReference>
<dbReference type="RefSeq" id="WP_332863792.1">
    <property type="nucleotide sequence ID" value="NZ_JBAFSM010000005.1"/>
</dbReference>
<dbReference type="InterPro" id="IPR027417">
    <property type="entry name" value="P-loop_NTPase"/>
</dbReference>
<protein>
    <recommendedName>
        <fullName evidence="3">tRNA threonylcarbamoyladenosine biosynthesis protein TsaE</fullName>
    </recommendedName>
    <alternativeName>
        <fullName evidence="10">t(6)A37 threonylcarbamoyladenosine biosynthesis protein TsaE</fullName>
    </alternativeName>
</protein>
<dbReference type="InterPro" id="IPR003442">
    <property type="entry name" value="T6A_TsaE"/>
</dbReference>
<keyword evidence="7" id="KW-0547">Nucleotide-binding</keyword>
<evidence type="ECO:0000256" key="3">
    <source>
        <dbReference type="ARBA" id="ARBA00019010"/>
    </source>
</evidence>
<evidence type="ECO:0000256" key="2">
    <source>
        <dbReference type="ARBA" id="ARBA00007599"/>
    </source>
</evidence>
<evidence type="ECO:0000256" key="7">
    <source>
        <dbReference type="ARBA" id="ARBA00022741"/>
    </source>
</evidence>
<dbReference type="Proteomes" id="UP001328733">
    <property type="component" value="Unassembled WGS sequence"/>
</dbReference>
<evidence type="ECO:0000256" key="10">
    <source>
        <dbReference type="ARBA" id="ARBA00032441"/>
    </source>
</evidence>
<dbReference type="Pfam" id="PF02367">
    <property type="entry name" value="TsaE"/>
    <property type="match status" value="1"/>
</dbReference>